<name>A0A1K2DJ55_STRAR</name>
<feature type="coiled-coil region" evidence="1">
    <location>
        <begin position="187"/>
        <end position="221"/>
    </location>
</feature>
<gene>
    <name evidence="3" type="ORF">SAMN02787144_1014102</name>
</gene>
<dbReference type="EMBL" id="FPJO01000014">
    <property type="protein sequence ID" value="SFY23130.1"/>
    <property type="molecule type" value="Genomic_DNA"/>
</dbReference>
<reference evidence="3 4" key="1">
    <citation type="submission" date="2016-11" db="EMBL/GenBank/DDBJ databases">
        <authorList>
            <person name="Jaros S."/>
            <person name="Januszkiewicz K."/>
            <person name="Wedrychowicz H."/>
        </authorList>
    </citation>
    <scope>NUCLEOTIDE SEQUENCE [LARGE SCALE GENOMIC DNA]</scope>
    <source>
        <strain evidence="3 4">OK807</strain>
    </source>
</reference>
<feature type="coiled-coil region" evidence="1">
    <location>
        <begin position="79"/>
        <end position="157"/>
    </location>
</feature>
<organism evidence="3 4">
    <name type="scientific">Streptomyces atratus</name>
    <dbReference type="NCBI Taxonomy" id="1893"/>
    <lineage>
        <taxon>Bacteria</taxon>
        <taxon>Bacillati</taxon>
        <taxon>Actinomycetota</taxon>
        <taxon>Actinomycetes</taxon>
        <taxon>Kitasatosporales</taxon>
        <taxon>Streptomycetaceae</taxon>
        <taxon>Streptomyces</taxon>
    </lineage>
</organism>
<dbReference type="AlphaFoldDB" id="A0A1K2DJ55"/>
<evidence type="ECO:0000313" key="4">
    <source>
        <dbReference type="Proteomes" id="UP000181909"/>
    </source>
</evidence>
<proteinExistence type="predicted"/>
<feature type="region of interest" description="Disordered" evidence="2">
    <location>
        <begin position="292"/>
        <end position="312"/>
    </location>
</feature>
<evidence type="ECO:0000313" key="3">
    <source>
        <dbReference type="EMBL" id="SFY23130.1"/>
    </source>
</evidence>
<protein>
    <submittedName>
        <fullName evidence="3">Uncharacterized protein</fullName>
    </submittedName>
</protein>
<evidence type="ECO:0000256" key="1">
    <source>
        <dbReference type="SAM" id="Coils"/>
    </source>
</evidence>
<dbReference type="RefSeq" id="WP_256260161.1">
    <property type="nucleotide sequence ID" value="NZ_FPJO01000014.1"/>
</dbReference>
<accession>A0A1K2DJ55</accession>
<dbReference type="Proteomes" id="UP000181909">
    <property type="component" value="Unassembled WGS sequence"/>
</dbReference>
<sequence length="312" mass="33658">MNDARREGPDAESALLELGQAFRRAVAALEQVDDGAGGAHALGALFALDDALEESRPLAGLLPGLLAAAAPGDRVAGDAEDLVRRFAELTERVAEERAALEELRASEEALRDRLAEHAALRRQVDELRRQEQLVLALDALQEQQEVIADRLAALRGRDTGAEEALRTGSDDLVRLSEDQLALLALRTRQVLERAAAAQAELAAAEREHSEGAAELASCQERLARIQEAHGAQLASLRRYAAADRDLARALGEPQGAPSGTATPQQHLSLADVEAATADMERRLRAADEALRRVVDEREAQDVQGRSPVPWSR</sequence>
<evidence type="ECO:0000256" key="2">
    <source>
        <dbReference type="SAM" id="MobiDB-lite"/>
    </source>
</evidence>
<keyword evidence="1" id="KW-0175">Coiled coil</keyword>
<dbReference type="STRING" id="1893.SAMN02787144_1014102"/>